<evidence type="ECO:0000313" key="2">
    <source>
        <dbReference type="Proteomes" id="UP000799770"/>
    </source>
</evidence>
<evidence type="ECO:0000313" key="1">
    <source>
        <dbReference type="EMBL" id="KAF2117369.1"/>
    </source>
</evidence>
<organism evidence="1 2">
    <name type="scientific">Lophiotrema nucula</name>
    <dbReference type="NCBI Taxonomy" id="690887"/>
    <lineage>
        <taxon>Eukaryota</taxon>
        <taxon>Fungi</taxon>
        <taxon>Dikarya</taxon>
        <taxon>Ascomycota</taxon>
        <taxon>Pezizomycotina</taxon>
        <taxon>Dothideomycetes</taxon>
        <taxon>Pleosporomycetidae</taxon>
        <taxon>Pleosporales</taxon>
        <taxon>Lophiotremataceae</taxon>
        <taxon>Lophiotrema</taxon>
    </lineage>
</organism>
<sequence>MRPQQIIYNIRKPCTDCYIVAMHALLQDESGVEIFTDSGILLHHIIFFNRGRPDLVCPRMAGERFYGGGNERWTRRWNSGGPWGYKIDEGDEWDIVVELMSDADVDTTVQIVVRYEIVSATSTAGRDYRGVTAAWLDLTGCGNADVDVKSTSEAFEYRTPDWISPIEGEIVDVAGHMHDGGLYMTGYRNGHAICTSAQIYDNQVSEQHIVAAGVCKEAGKVRKGDVLWADAMYDPHEHKLWMHEGEPDPVMGSMGVYIGLAH</sequence>
<reference evidence="1" key="1">
    <citation type="journal article" date="2020" name="Stud. Mycol.">
        <title>101 Dothideomycetes genomes: a test case for predicting lifestyles and emergence of pathogens.</title>
        <authorList>
            <person name="Haridas S."/>
            <person name="Albert R."/>
            <person name="Binder M."/>
            <person name="Bloem J."/>
            <person name="Labutti K."/>
            <person name="Salamov A."/>
            <person name="Andreopoulos B."/>
            <person name="Baker S."/>
            <person name="Barry K."/>
            <person name="Bills G."/>
            <person name="Bluhm B."/>
            <person name="Cannon C."/>
            <person name="Castanera R."/>
            <person name="Culley D."/>
            <person name="Daum C."/>
            <person name="Ezra D."/>
            <person name="Gonzalez J."/>
            <person name="Henrissat B."/>
            <person name="Kuo A."/>
            <person name="Liang C."/>
            <person name="Lipzen A."/>
            <person name="Lutzoni F."/>
            <person name="Magnuson J."/>
            <person name="Mondo S."/>
            <person name="Nolan M."/>
            <person name="Ohm R."/>
            <person name="Pangilinan J."/>
            <person name="Park H.-J."/>
            <person name="Ramirez L."/>
            <person name="Alfaro M."/>
            <person name="Sun H."/>
            <person name="Tritt A."/>
            <person name="Yoshinaga Y."/>
            <person name="Zwiers L.-H."/>
            <person name="Turgeon B."/>
            <person name="Goodwin S."/>
            <person name="Spatafora J."/>
            <person name="Crous P."/>
            <person name="Grigoriev I."/>
        </authorList>
    </citation>
    <scope>NUCLEOTIDE SEQUENCE</scope>
    <source>
        <strain evidence="1">CBS 627.86</strain>
    </source>
</reference>
<accession>A0A6A5ZCX8</accession>
<proteinExistence type="predicted"/>
<dbReference type="OrthoDB" id="4142625at2759"/>
<dbReference type="AlphaFoldDB" id="A0A6A5ZCX8"/>
<dbReference type="Proteomes" id="UP000799770">
    <property type="component" value="Unassembled WGS sequence"/>
</dbReference>
<name>A0A6A5ZCX8_9PLEO</name>
<dbReference type="EMBL" id="ML977319">
    <property type="protein sequence ID" value="KAF2117369.1"/>
    <property type="molecule type" value="Genomic_DNA"/>
</dbReference>
<protein>
    <submittedName>
        <fullName evidence="1">Uncharacterized protein</fullName>
    </submittedName>
</protein>
<keyword evidence="2" id="KW-1185">Reference proteome</keyword>
<gene>
    <name evidence="1" type="ORF">BDV96DRAFT_644793</name>
</gene>